<protein>
    <submittedName>
        <fullName evidence="2">Uncharacterized protein</fullName>
    </submittedName>
</protein>
<dbReference type="Proteomes" id="UP001178507">
    <property type="component" value="Unassembled WGS sequence"/>
</dbReference>
<gene>
    <name evidence="2" type="ORF">EVOR1521_LOCUS21637</name>
</gene>
<sequence>MQYAPQYAPQPVPQASSMVVSSSPYQTAGSTYTPYGAPAAAPSLDHTLGKWFAPGEALPPGFMAVPHPEGHIEPQAHHAVSEAVKAAKGWMANANDMASGMASDVADATKKVGSSLSSKKKSKKKKSSGWC</sequence>
<proteinExistence type="predicted"/>
<evidence type="ECO:0000313" key="2">
    <source>
        <dbReference type="EMBL" id="CAJ1397668.1"/>
    </source>
</evidence>
<feature type="region of interest" description="Disordered" evidence="1">
    <location>
        <begin position="100"/>
        <end position="131"/>
    </location>
</feature>
<name>A0AA36J141_9DINO</name>
<evidence type="ECO:0000256" key="1">
    <source>
        <dbReference type="SAM" id="MobiDB-lite"/>
    </source>
</evidence>
<keyword evidence="3" id="KW-1185">Reference proteome</keyword>
<evidence type="ECO:0000313" key="3">
    <source>
        <dbReference type="Proteomes" id="UP001178507"/>
    </source>
</evidence>
<dbReference type="AlphaFoldDB" id="A0AA36J141"/>
<dbReference type="EMBL" id="CAUJNA010003274">
    <property type="protein sequence ID" value="CAJ1397668.1"/>
    <property type="molecule type" value="Genomic_DNA"/>
</dbReference>
<comment type="caution">
    <text evidence="2">The sequence shown here is derived from an EMBL/GenBank/DDBJ whole genome shotgun (WGS) entry which is preliminary data.</text>
</comment>
<reference evidence="2" key="1">
    <citation type="submission" date="2023-08" db="EMBL/GenBank/DDBJ databases">
        <authorList>
            <person name="Chen Y."/>
            <person name="Shah S."/>
            <person name="Dougan E. K."/>
            <person name="Thang M."/>
            <person name="Chan C."/>
        </authorList>
    </citation>
    <scope>NUCLEOTIDE SEQUENCE</scope>
</reference>
<feature type="compositionally biased region" description="Basic residues" evidence="1">
    <location>
        <begin position="118"/>
        <end position="131"/>
    </location>
</feature>
<organism evidence="2 3">
    <name type="scientific">Effrenium voratum</name>
    <dbReference type="NCBI Taxonomy" id="2562239"/>
    <lineage>
        <taxon>Eukaryota</taxon>
        <taxon>Sar</taxon>
        <taxon>Alveolata</taxon>
        <taxon>Dinophyceae</taxon>
        <taxon>Suessiales</taxon>
        <taxon>Symbiodiniaceae</taxon>
        <taxon>Effrenium</taxon>
    </lineage>
</organism>
<accession>A0AA36J141</accession>